<sequence length="290" mass="32447">MKIGIFPNMGKEALYTFWGKLISILQAKHIEYYVAEYARGGFESRDIAIDKDRYKSTNWMGKNLKYILSIGGDGSYLEAAKAFSDYSVILIGIHLGELGFLNSIRQSDVEERLDQIISQKYVLEDRMFLSSCILHADGTRTFLPDVLNDIVIGRAQIGKMVRVNLYINDIFAQQYPADGLIISTATGSTGYAFSCGGPILSPSVKQMMVVPICPHTLSRFASVLSEKDIVKITLPSREHILYISADGNGSYELKTNDILLVQGVSKPIRFVRFFDHDFWGTLSGKLMKKS</sequence>
<keyword evidence="4 6" id="KW-0520">NAD</keyword>
<proteinExistence type="inferred from homology"/>
<reference evidence="7" key="1">
    <citation type="submission" date="2020-04" db="EMBL/GenBank/DDBJ databases">
        <title>Deep metagenomics examines the oral microbiome during advanced dental caries in children, revealing novel taxa and co-occurrences with host molecules.</title>
        <authorList>
            <person name="Baker J.L."/>
            <person name="Morton J.T."/>
            <person name="Dinis M."/>
            <person name="Alvarez R."/>
            <person name="Tran N.C."/>
            <person name="Knight R."/>
            <person name="Edlund A."/>
        </authorList>
    </citation>
    <scope>NUCLEOTIDE SEQUENCE</scope>
    <source>
        <strain evidence="7">JCVI_32_bin.14</strain>
    </source>
</reference>
<feature type="active site" description="Proton acceptor" evidence="6">
    <location>
        <position position="73"/>
    </location>
</feature>
<comment type="similarity">
    <text evidence="6">Belongs to the NAD kinase family.</text>
</comment>
<keyword evidence="6" id="KW-0963">Cytoplasm</keyword>
<dbReference type="PANTHER" id="PTHR20275:SF0">
    <property type="entry name" value="NAD KINASE"/>
    <property type="match status" value="1"/>
</dbReference>
<dbReference type="Gene3D" id="3.40.50.10330">
    <property type="entry name" value="Probable inorganic polyphosphate/atp-NAD kinase, domain 1"/>
    <property type="match status" value="1"/>
</dbReference>
<evidence type="ECO:0000313" key="7">
    <source>
        <dbReference type="EMBL" id="MBF1128453.1"/>
    </source>
</evidence>
<dbReference type="GO" id="GO:0046872">
    <property type="term" value="F:metal ion binding"/>
    <property type="evidence" value="ECO:0007669"/>
    <property type="project" value="UniProtKB-UniRule"/>
</dbReference>
<comment type="cofactor">
    <cofactor evidence="6">
        <name>a divalent metal cation</name>
        <dbReference type="ChEBI" id="CHEBI:60240"/>
    </cofactor>
</comment>
<comment type="subcellular location">
    <subcellularLocation>
        <location evidence="6">Cytoplasm</location>
    </subcellularLocation>
</comment>
<evidence type="ECO:0000256" key="4">
    <source>
        <dbReference type="ARBA" id="ARBA00023027"/>
    </source>
</evidence>
<feature type="binding site" evidence="6">
    <location>
        <position position="178"/>
    </location>
    <ligand>
        <name>NAD(+)</name>
        <dbReference type="ChEBI" id="CHEBI:57540"/>
    </ligand>
</feature>
<dbReference type="GO" id="GO:0005524">
    <property type="term" value="F:ATP binding"/>
    <property type="evidence" value="ECO:0007669"/>
    <property type="project" value="UniProtKB-KW"/>
</dbReference>
<keyword evidence="6" id="KW-0547">Nucleotide-binding</keyword>
<feature type="binding site" evidence="6">
    <location>
        <begin position="148"/>
        <end position="149"/>
    </location>
    <ligand>
        <name>NAD(+)</name>
        <dbReference type="ChEBI" id="CHEBI:57540"/>
    </ligand>
</feature>
<comment type="catalytic activity">
    <reaction evidence="5 6">
        <text>NAD(+) + ATP = ADP + NADP(+) + H(+)</text>
        <dbReference type="Rhea" id="RHEA:18629"/>
        <dbReference type="ChEBI" id="CHEBI:15378"/>
        <dbReference type="ChEBI" id="CHEBI:30616"/>
        <dbReference type="ChEBI" id="CHEBI:57540"/>
        <dbReference type="ChEBI" id="CHEBI:58349"/>
        <dbReference type="ChEBI" id="CHEBI:456216"/>
        <dbReference type="EC" id="2.7.1.23"/>
    </reaction>
</comment>
<comment type="function">
    <text evidence="6">Involved in the regulation of the intracellular balance of NAD and NADP, and is a key enzyme in the biosynthesis of NADP. Catalyzes specifically the phosphorylation on 2'-hydroxyl of the adenosine moiety of NAD to yield NADP.</text>
</comment>
<dbReference type="RefSeq" id="WP_007069213.1">
    <property type="nucleotide sequence ID" value="NZ_CAJPSS010000016.1"/>
</dbReference>
<evidence type="ECO:0000256" key="6">
    <source>
        <dbReference type="HAMAP-Rule" id="MF_00361"/>
    </source>
</evidence>
<keyword evidence="6" id="KW-0067">ATP-binding</keyword>
<dbReference type="SUPFAM" id="SSF111331">
    <property type="entry name" value="NAD kinase/diacylglycerol kinase-like"/>
    <property type="match status" value="1"/>
</dbReference>
<feature type="binding site" evidence="6">
    <location>
        <begin position="189"/>
        <end position="194"/>
    </location>
    <ligand>
        <name>NAD(+)</name>
        <dbReference type="ChEBI" id="CHEBI:57540"/>
    </ligand>
</feature>
<comment type="caution">
    <text evidence="6">Lacks conserved residue(s) required for the propagation of feature annotation.</text>
</comment>
<keyword evidence="1 6" id="KW-0808">Transferase</keyword>
<dbReference type="AlphaFoldDB" id="A0A930B3Z0"/>
<feature type="binding site" evidence="6">
    <location>
        <begin position="73"/>
        <end position="74"/>
    </location>
    <ligand>
        <name>NAD(+)</name>
        <dbReference type="ChEBI" id="CHEBI:57540"/>
    </ligand>
</feature>
<dbReference type="EC" id="2.7.1.23" evidence="6"/>
<feature type="binding site" evidence="6">
    <location>
        <position position="159"/>
    </location>
    <ligand>
        <name>NAD(+)</name>
        <dbReference type="ChEBI" id="CHEBI:57540"/>
    </ligand>
</feature>
<protein>
    <recommendedName>
        <fullName evidence="6">NAD kinase</fullName>
        <ecNumber evidence="6">2.7.1.23</ecNumber>
    </recommendedName>
    <alternativeName>
        <fullName evidence="6">ATP-dependent NAD kinase</fullName>
    </alternativeName>
</protein>
<dbReference type="InterPro" id="IPR017437">
    <property type="entry name" value="ATP-NAD_kinase_PpnK-typ_C"/>
</dbReference>
<gene>
    <name evidence="6" type="primary">nadK</name>
    <name evidence="7" type="ORF">HXL70_00140</name>
</gene>
<dbReference type="GO" id="GO:0051287">
    <property type="term" value="F:NAD binding"/>
    <property type="evidence" value="ECO:0007669"/>
    <property type="project" value="UniProtKB-ARBA"/>
</dbReference>
<dbReference type="InterPro" id="IPR016064">
    <property type="entry name" value="NAD/diacylglycerol_kinase_sf"/>
</dbReference>
<dbReference type="HAMAP" id="MF_00361">
    <property type="entry name" value="NAD_kinase"/>
    <property type="match status" value="1"/>
</dbReference>
<dbReference type="InterPro" id="IPR002504">
    <property type="entry name" value="NADK"/>
</dbReference>
<dbReference type="GO" id="GO:0019674">
    <property type="term" value="P:NAD+ metabolic process"/>
    <property type="evidence" value="ECO:0007669"/>
    <property type="project" value="InterPro"/>
</dbReference>
<keyword evidence="3 6" id="KW-0521">NADP</keyword>
<dbReference type="PANTHER" id="PTHR20275">
    <property type="entry name" value="NAD KINASE"/>
    <property type="match status" value="1"/>
</dbReference>
<keyword evidence="2 6" id="KW-0418">Kinase</keyword>
<feature type="binding site" evidence="6">
    <location>
        <position position="248"/>
    </location>
    <ligand>
        <name>NAD(+)</name>
        <dbReference type="ChEBI" id="CHEBI:57540"/>
    </ligand>
</feature>
<dbReference type="Pfam" id="PF01513">
    <property type="entry name" value="NAD_kinase"/>
    <property type="match status" value="1"/>
</dbReference>
<dbReference type="Gene3D" id="2.60.200.30">
    <property type="entry name" value="Probable inorganic polyphosphate/atp-NAD kinase, domain 2"/>
    <property type="match status" value="1"/>
</dbReference>
<name>A0A930B3Z0_9FIRM</name>
<evidence type="ECO:0000256" key="2">
    <source>
        <dbReference type="ARBA" id="ARBA00022777"/>
    </source>
</evidence>
<dbReference type="GO" id="GO:0003951">
    <property type="term" value="F:NAD+ kinase activity"/>
    <property type="evidence" value="ECO:0007669"/>
    <property type="project" value="UniProtKB-UniRule"/>
</dbReference>
<dbReference type="EMBL" id="JABZMK010000001">
    <property type="protein sequence ID" value="MBF1128453.1"/>
    <property type="molecule type" value="Genomic_DNA"/>
</dbReference>
<dbReference type="Proteomes" id="UP000757890">
    <property type="component" value="Unassembled WGS sequence"/>
</dbReference>
<evidence type="ECO:0000256" key="1">
    <source>
        <dbReference type="ARBA" id="ARBA00022679"/>
    </source>
</evidence>
<comment type="caution">
    <text evidence="7">The sequence shown here is derived from an EMBL/GenBank/DDBJ whole genome shotgun (WGS) entry which is preliminary data.</text>
</comment>
<dbReference type="GO" id="GO:0006741">
    <property type="term" value="P:NADP+ biosynthetic process"/>
    <property type="evidence" value="ECO:0007669"/>
    <property type="project" value="UniProtKB-UniRule"/>
</dbReference>
<evidence type="ECO:0000313" key="8">
    <source>
        <dbReference type="Proteomes" id="UP000757890"/>
    </source>
</evidence>
<evidence type="ECO:0000256" key="5">
    <source>
        <dbReference type="ARBA" id="ARBA00047925"/>
    </source>
</evidence>
<dbReference type="GO" id="GO:0005737">
    <property type="term" value="C:cytoplasm"/>
    <property type="evidence" value="ECO:0007669"/>
    <property type="project" value="UniProtKB-SubCell"/>
</dbReference>
<organism evidence="7 8">
    <name type="scientific">Dialister invisus</name>
    <dbReference type="NCBI Taxonomy" id="218538"/>
    <lineage>
        <taxon>Bacteria</taxon>
        <taxon>Bacillati</taxon>
        <taxon>Bacillota</taxon>
        <taxon>Negativicutes</taxon>
        <taxon>Veillonellales</taxon>
        <taxon>Veillonellaceae</taxon>
        <taxon>Dialister</taxon>
    </lineage>
</organism>
<evidence type="ECO:0000256" key="3">
    <source>
        <dbReference type="ARBA" id="ARBA00022857"/>
    </source>
</evidence>
<dbReference type="GeneID" id="78276976"/>
<dbReference type="Pfam" id="PF20143">
    <property type="entry name" value="NAD_kinase_C"/>
    <property type="match status" value="1"/>
</dbReference>
<dbReference type="InterPro" id="IPR017438">
    <property type="entry name" value="ATP-NAD_kinase_N"/>
</dbReference>
<accession>A0A930B3Z0</accession>